<dbReference type="Pfam" id="PF03798">
    <property type="entry name" value="TRAM_LAG1_CLN8"/>
    <property type="match status" value="1"/>
</dbReference>
<evidence type="ECO:0000259" key="6">
    <source>
        <dbReference type="Pfam" id="PF03798"/>
    </source>
</evidence>
<reference evidence="7 8" key="1">
    <citation type="journal article" date="2021" name="Sci. Rep.">
        <title>The genome of the diatom Chaetoceros tenuissimus carries an ancient integrated fragment of an extant virus.</title>
        <authorList>
            <person name="Hongo Y."/>
            <person name="Kimura K."/>
            <person name="Takaki Y."/>
            <person name="Yoshida Y."/>
            <person name="Baba S."/>
            <person name="Kobayashi G."/>
            <person name="Nagasaki K."/>
            <person name="Hano T."/>
            <person name="Tomaru Y."/>
        </authorList>
    </citation>
    <scope>NUCLEOTIDE SEQUENCE [LARGE SCALE GENOMIC DNA]</scope>
    <source>
        <strain evidence="7 8">NIES-3715</strain>
    </source>
</reference>
<feature type="transmembrane region" description="Helical" evidence="5">
    <location>
        <begin position="205"/>
        <end position="226"/>
    </location>
</feature>
<keyword evidence="4 5" id="KW-0472">Membrane</keyword>
<protein>
    <recommendedName>
        <fullName evidence="6">TLC domain-containing protein</fullName>
    </recommendedName>
</protein>
<evidence type="ECO:0000256" key="5">
    <source>
        <dbReference type="SAM" id="Phobius"/>
    </source>
</evidence>
<comment type="caution">
    <text evidence="7">The sequence shown here is derived from an EMBL/GenBank/DDBJ whole genome shotgun (WGS) entry which is preliminary data.</text>
</comment>
<feature type="domain" description="TLC" evidence="6">
    <location>
        <begin position="138"/>
        <end position="315"/>
    </location>
</feature>
<evidence type="ECO:0000256" key="1">
    <source>
        <dbReference type="ARBA" id="ARBA00004141"/>
    </source>
</evidence>
<evidence type="ECO:0000313" key="8">
    <source>
        <dbReference type="Proteomes" id="UP001054902"/>
    </source>
</evidence>
<keyword evidence="3 5" id="KW-1133">Transmembrane helix</keyword>
<feature type="transmembrane region" description="Helical" evidence="5">
    <location>
        <begin position="292"/>
        <end position="312"/>
    </location>
</feature>
<comment type="subcellular location">
    <subcellularLocation>
        <location evidence="1">Membrane</location>
        <topology evidence="1">Multi-pass membrane protein</topology>
    </subcellularLocation>
</comment>
<dbReference type="Proteomes" id="UP001054902">
    <property type="component" value="Unassembled WGS sequence"/>
</dbReference>
<sequence length="328" mass="37825">MCNKTKKVPRSQTSVLLSSSSFHCSDEKGEKLVAPSKKSALLTVACYVLFISINEHIIRFFMNQPFVISIDPIFEDERNRLILSRHFAIDAFSCLVCAVLGWKSRQYLSSSNMLTFKRNDPDTNSPQALDKSLHCDFHKRLYSYNPYGHQIMLMFFAYQVRNMYDTIVWKDGWLFVAHHIFAGASAWMAMYPDSNKHHISLANQYAIFYFGVSEISTFVLCLLANFEPDLGVKGLEDVFPMTRIVLAGTFVVLFILCRMVLWNVITYNYLLDIGLALKRKSPAFETPSVKTNLRFFQFSLSFMTLLQVIWMWEIIVMGKEEIAMLLAK</sequence>
<dbReference type="EMBL" id="BLLK01000023">
    <property type="protein sequence ID" value="GFH47734.1"/>
    <property type="molecule type" value="Genomic_DNA"/>
</dbReference>
<proteinExistence type="predicted"/>
<evidence type="ECO:0000313" key="7">
    <source>
        <dbReference type="EMBL" id="GFH47734.1"/>
    </source>
</evidence>
<evidence type="ECO:0000256" key="2">
    <source>
        <dbReference type="ARBA" id="ARBA00022692"/>
    </source>
</evidence>
<evidence type="ECO:0000256" key="4">
    <source>
        <dbReference type="ARBA" id="ARBA00023136"/>
    </source>
</evidence>
<name>A0AAD3H2Q7_9STRA</name>
<feature type="transmembrane region" description="Helical" evidence="5">
    <location>
        <begin position="246"/>
        <end position="271"/>
    </location>
</feature>
<keyword evidence="2 5" id="KW-0812">Transmembrane</keyword>
<dbReference type="GO" id="GO:0016020">
    <property type="term" value="C:membrane"/>
    <property type="evidence" value="ECO:0007669"/>
    <property type="project" value="UniProtKB-SubCell"/>
</dbReference>
<keyword evidence="8" id="KW-1185">Reference proteome</keyword>
<feature type="transmembrane region" description="Helical" evidence="5">
    <location>
        <begin position="172"/>
        <end position="193"/>
    </location>
</feature>
<organism evidence="7 8">
    <name type="scientific">Chaetoceros tenuissimus</name>
    <dbReference type="NCBI Taxonomy" id="426638"/>
    <lineage>
        <taxon>Eukaryota</taxon>
        <taxon>Sar</taxon>
        <taxon>Stramenopiles</taxon>
        <taxon>Ochrophyta</taxon>
        <taxon>Bacillariophyta</taxon>
        <taxon>Coscinodiscophyceae</taxon>
        <taxon>Chaetocerotophycidae</taxon>
        <taxon>Chaetocerotales</taxon>
        <taxon>Chaetocerotaceae</taxon>
        <taxon>Chaetoceros</taxon>
    </lineage>
</organism>
<gene>
    <name evidence="7" type="ORF">CTEN210_04209</name>
</gene>
<accession>A0AAD3H2Q7</accession>
<dbReference type="InterPro" id="IPR006634">
    <property type="entry name" value="TLC-dom"/>
</dbReference>
<dbReference type="AlphaFoldDB" id="A0AAD3H2Q7"/>
<evidence type="ECO:0000256" key="3">
    <source>
        <dbReference type="ARBA" id="ARBA00022989"/>
    </source>
</evidence>